<feature type="domain" description="Zn(2)-C6 fungal-type" evidence="8">
    <location>
        <begin position="10"/>
        <end position="40"/>
    </location>
</feature>
<proteinExistence type="predicted"/>
<dbReference type="PROSITE" id="PS50048">
    <property type="entry name" value="ZN2_CY6_FUNGAL_2"/>
    <property type="match status" value="1"/>
</dbReference>
<dbReference type="SUPFAM" id="SSF57701">
    <property type="entry name" value="Zn2/Cys6 DNA-binding domain"/>
    <property type="match status" value="1"/>
</dbReference>
<dbReference type="InterPro" id="IPR036864">
    <property type="entry name" value="Zn2-C6_fun-type_DNA-bd_sf"/>
</dbReference>
<dbReference type="SMART" id="SM00906">
    <property type="entry name" value="Fungal_trans"/>
    <property type="match status" value="1"/>
</dbReference>
<dbReference type="Pfam" id="PF04082">
    <property type="entry name" value="Fungal_trans"/>
    <property type="match status" value="1"/>
</dbReference>
<dbReference type="Pfam" id="PF00172">
    <property type="entry name" value="Zn_clus"/>
    <property type="match status" value="1"/>
</dbReference>
<keyword evidence="3" id="KW-0805">Transcription regulation</keyword>
<gene>
    <name evidence="9" type="ORF">ABVK25_010042</name>
</gene>
<dbReference type="PANTHER" id="PTHR46910:SF37">
    <property type="entry name" value="ZN(II)2CYS6 TRANSCRIPTION FACTOR (EUROFUNG)"/>
    <property type="match status" value="1"/>
</dbReference>
<evidence type="ECO:0000256" key="5">
    <source>
        <dbReference type="ARBA" id="ARBA00023163"/>
    </source>
</evidence>
<protein>
    <recommendedName>
        <fullName evidence="8">Zn(2)-C6 fungal-type domain-containing protein</fullName>
    </recommendedName>
</protein>
<dbReference type="InterPro" id="IPR050987">
    <property type="entry name" value="AtrR-like"/>
</dbReference>
<keyword evidence="2" id="KW-0479">Metal-binding</keyword>
<evidence type="ECO:0000256" key="7">
    <source>
        <dbReference type="SAM" id="MobiDB-lite"/>
    </source>
</evidence>
<accession>A0ABR4AY29</accession>
<comment type="subcellular location">
    <subcellularLocation>
        <location evidence="1">Nucleus</location>
    </subcellularLocation>
</comment>
<keyword evidence="5" id="KW-0804">Transcription</keyword>
<dbReference type="Gene3D" id="4.10.240.10">
    <property type="entry name" value="Zn(2)-C6 fungal-type DNA-binding domain"/>
    <property type="match status" value="1"/>
</dbReference>
<comment type="caution">
    <text evidence="9">The sequence shown here is derived from an EMBL/GenBank/DDBJ whole genome shotgun (WGS) entry which is preliminary data.</text>
</comment>
<keyword evidence="10" id="KW-1185">Reference proteome</keyword>
<evidence type="ECO:0000256" key="4">
    <source>
        <dbReference type="ARBA" id="ARBA00023125"/>
    </source>
</evidence>
<dbReference type="SMART" id="SM00066">
    <property type="entry name" value="GAL4"/>
    <property type="match status" value="1"/>
</dbReference>
<dbReference type="PROSITE" id="PS00463">
    <property type="entry name" value="ZN2_CY6_FUNGAL_1"/>
    <property type="match status" value="1"/>
</dbReference>
<dbReference type="CDD" id="cd12148">
    <property type="entry name" value="fungal_TF_MHR"/>
    <property type="match status" value="1"/>
</dbReference>
<feature type="compositionally biased region" description="Low complexity" evidence="7">
    <location>
        <begin position="728"/>
        <end position="740"/>
    </location>
</feature>
<dbReference type="CDD" id="cd00067">
    <property type="entry name" value="GAL4"/>
    <property type="match status" value="1"/>
</dbReference>
<feature type="region of interest" description="Disordered" evidence="7">
    <location>
        <begin position="715"/>
        <end position="740"/>
    </location>
</feature>
<sequence length="790" mass="88506">MATSAPSDPACDQCRLKKVRCGREQPECVNCRRNGISCTFSERGKKSNQMGQVIHSLKEMKSRLDEIDQTMLQVKTVVDDATTKSSSIDQDAASVAMLMTDQVIDGEKYSNIGDQSLQATTHHLVNEQHYGTSSLASLFSEIELILETRLGDEKDNTVNSNETLRECQSALHNMAKTMMYHDSLDLPSEDLPPTLPPKDVLDAVVDTYFGQVNSMLPVFRKDTFCENIQRIYDGGLDQADSAWILCFNNVILQTLSTDSIEYLSPVDKRVATTQGESQEAELLRPLLVNYRRGLKKLDCLLEPKLINIQALLTMCTIAQENFHYRLASLLLHQACFVAKSMGLHQQNNISLDRTSEKAIERNHTFWVLYIVDKTISLTMGQACCLPMYDCDVASPNQDASDHFHKHFVARLELAAMREDSYQTLYSSQARRRGDFVRSSSISHLDHKLALGASKHGDLREDIRNESGTSSPSHSLQVYASTALDYHFYMTRVLVHNAVKRASDKRQCCSDARACIKLLQRLSMDYVPGACTIMSRQIYGDHPLIPFFILFANVIQEPQTEQSTQDARLMATAADILQQSQRFESSRACVAQLLLCSQAINAFTSRSTSPTSSISLTSINSTTSNTKPLTINTDPFHNYTELAGRKRNKLNAASRNTSWTNIAQSARSQRSATDFASISEQELSRPESWNYEFSNPPDMIAPSGSLGLDYESPLSMNSRRGGLDPSTGQLNEHQQHQQQMEHPQLNMGWAEDSGGYAMAFPPQLGPRWPIEVGMGYFGEEFAPRRSEQWLS</sequence>
<keyword evidence="4" id="KW-0238">DNA-binding</keyword>
<evidence type="ECO:0000256" key="1">
    <source>
        <dbReference type="ARBA" id="ARBA00004123"/>
    </source>
</evidence>
<evidence type="ECO:0000256" key="6">
    <source>
        <dbReference type="ARBA" id="ARBA00023242"/>
    </source>
</evidence>
<keyword evidence="6" id="KW-0539">Nucleus</keyword>
<dbReference type="InterPro" id="IPR001138">
    <property type="entry name" value="Zn2Cys6_DnaBD"/>
</dbReference>
<reference evidence="9 10" key="1">
    <citation type="submission" date="2024-09" db="EMBL/GenBank/DDBJ databases">
        <title>Rethinking Asexuality: The Enigmatic Case of Functional Sexual Genes in Lepraria (Stereocaulaceae).</title>
        <authorList>
            <person name="Doellman M."/>
            <person name="Sun Y."/>
            <person name="Barcenas-Pena A."/>
            <person name="Lumbsch H.T."/>
            <person name="Grewe F."/>
        </authorList>
    </citation>
    <scope>NUCLEOTIDE SEQUENCE [LARGE SCALE GENOMIC DNA]</scope>
    <source>
        <strain evidence="9 10">Grewe 0041</strain>
    </source>
</reference>
<organism evidence="9 10">
    <name type="scientific">Lepraria finkii</name>
    <dbReference type="NCBI Taxonomy" id="1340010"/>
    <lineage>
        <taxon>Eukaryota</taxon>
        <taxon>Fungi</taxon>
        <taxon>Dikarya</taxon>
        <taxon>Ascomycota</taxon>
        <taxon>Pezizomycotina</taxon>
        <taxon>Lecanoromycetes</taxon>
        <taxon>OSLEUM clade</taxon>
        <taxon>Lecanoromycetidae</taxon>
        <taxon>Lecanorales</taxon>
        <taxon>Lecanorineae</taxon>
        <taxon>Stereocaulaceae</taxon>
        <taxon>Lepraria</taxon>
    </lineage>
</organism>
<evidence type="ECO:0000259" key="8">
    <source>
        <dbReference type="PROSITE" id="PS50048"/>
    </source>
</evidence>
<evidence type="ECO:0000313" key="9">
    <source>
        <dbReference type="EMBL" id="KAL2049701.1"/>
    </source>
</evidence>
<dbReference type="Proteomes" id="UP001590951">
    <property type="component" value="Unassembled WGS sequence"/>
</dbReference>
<dbReference type="PANTHER" id="PTHR46910">
    <property type="entry name" value="TRANSCRIPTION FACTOR PDR1"/>
    <property type="match status" value="1"/>
</dbReference>
<evidence type="ECO:0000256" key="3">
    <source>
        <dbReference type="ARBA" id="ARBA00023015"/>
    </source>
</evidence>
<dbReference type="InterPro" id="IPR007219">
    <property type="entry name" value="XnlR_reg_dom"/>
</dbReference>
<evidence type="ECO:0000313" key="10">
    <source>
        <dbReference type="Proteomes" id="UP001590951"/>
    </source>
</evidence>
<dbReference type="EMBL" id="JBHFEH010000059">
    <property type="protein sequence ID" value="KAL2049701.1"/>
    <property type="molecule type" value="Genomic_DNA"/>
</dbReference>
<evidence type="ECO:0000256" key="2">
    <source>
        <dbReference type="ARBA" id="ARBA00022723"/>
    </source>
</evidence>
<name>A0ABR4AY29_9LECA</name>